<keyword evidence="2" id="KW-1185">Reference proteome</keyword>
<evidence type="ECO:0000313" key="2">
    <source>
        <dbReference type="Proteomes" id="UP000030755"/>
    </source>
</evidence>
<name>A0A075AT42_ROZAC</name>
<reference evidence="1 2" key="1">
    <citation type="journal article" date="2013" name="Curr. Biol.">
        <title>Shared signatures of parasitism and phylogenomics unite Cryptomycota and microsporidia.</title>
        <authorList>
            <person name="James T.Y."/>
            <person name="Pelin A."/>
            <person name="Bonen L."/>
            <person name="Ahrendt S."/>
            <person name="Sain D."/>
            <person name="Corradi N."/>
            <person name="Stajich J.E."/>
        </authorList>
    </citation>
    <scope>NUCLEOTIDE SEQUENCE [LARGE SCALE GENOMIC DNA]</scope>
    <source>
        <strain evidence="1 2">CSF55</strain>
    </source>
</reference>
<accession>A0A075AT42</accession>
<dbReference type="HOGENOM" id="CLU_1497052_0_0_1"/>
<dbReference type="Proteomes" id="UP000030755">
    <property type="component" value="Unassembled WGS sequence"/>
</dbReference>
<dbReference type="EMBL" id="KE561205">
    <property type="protein sequence ID" value="EPZ31895.1"/>
    <property type="molecule type" value="Genomic_DNA"/>
</dbReference>
<dbReference type="AlphaFoldDB" id="A0A075AT42"/>
<proteinExistence type="predicted"/>
<protein>
    <submittedName>
        <fullName evidence="1">Uncharacterized protein</fullName>
    </submittedName>
</protein>
<sequence length="180" mass="20130">MKNVANMDESEKNEILKFGVKLGSGSETNPITVGFTSYCLVDNFVQAYRVMNERKTGLSMSRRQISDLKRRLKDKLGFSNNLDILKQKLNLMKNLTDMDETGKNEILKFGVKLGTGSETNPFTVGSTSYCQVDNLVQAYRLMNGSIVLSVDETFKIDLMGYQLITPGGTMESLPVIDKHI</sequence>
<evidence type="ECO:0000313" key="1">
    <source>
        <dbReference type="EMBL" id="EPZ31895.1"/>
    </source>
</evidence>
<organism evidence="1 2">
    <name type="scientific">Rozella allomycis (strain CSF55)</name>
    <dbReference type="NCBI Taxonomy" id="988480"/>
    <lineage>
        <taxon>Eukaryota</taxon>
        <taxon>Fungi</taxon>
        <taxon>Fungi incertae sedis</taxon>
        <taxon>Cryptomycota</taxon>
        <taxon>Cryptomycota incertae sedis</taxon>
        <taxon>Rozella</taxon>
    </lineage>
</organism>
<gene>
    <name evidence="1" type="ORF">O9G_005736</name>
</gene>